<dbReference type="InterPro" id="IPR036069">
    <property type="entry name" value="DUF34/NIF3_sf"/>
</dbReference>
<name>A0A7C1JV66_THERO</name>
<accession>A0A7C1JV66</accession>
<sequence>MAGISTDELVAIALEMAGLRKLPADSEVYVPGEQIRRLLVALDVGVAELLLARELGCDGVLAHHPAGGRAVLRFPEVLARHVELMVEHGVTPDAAKAALHPLVNRAVLRAQTANYDQVPAAARLLGIPFLNLHLPLDEIGRRAMVEAIERYQLELGRDLTVQDVIDALRTLPEIAEAATQIMVPVGTIDRPAKRIAVVHGAGTNGGASVAQAYFAHGVDTVIYLHLAPEEAERLRATGSGTVIVVGHVAGDRVGIERYLAELERRGLEVVRLGI</sequence>
<evidence type="ECO:0000256" key="1">
    <source>
        <dbReference type="ARBA" id="ARBA00006964"/>
    </source>
</evidence>
<dbReference type="Pfam" id="PF01784">
    <property type="entry name" value="DUF34_NIF3"/>
    <property type="match status" value="1"/>
</dbReference>
<protein>
    <recommendedName>
        <fullName evidence="3">Nif3-like dinuclear metal center hexameric protein</fullName>
    </recommendedName>
</protein>
<evidence type="ECO:0008006" key="3">
    <source>
        <dbReference type="Google" id="ProtNLM"/>
    </source>
</evidence>
<evidence type="ECO:0000313" key="2">
    <source>
        <dbReference type="EMBL" id="HEF65745.1"/>
    </source>
</evidence>
<gene>
    <name evidence="2" type="ORF">ENP47_09130</name>
</gene>
<dbReference type="SUPFAM" id="SSF102705">
    <property type="entry name" value="NIF3 (NGG1p interacting factor 3)-like"/>
    <property type="match status" value="1"/>
</dbReference>
<organism evidence="2">
    <name type="scientific">Thermomicrobium roseum</name>
    <dbReference type="NCBI Taxonomy" id="500"/>
    <lineage>
        <taxon>Bacteria</taxon>
        <taxon>Pseudomonadati</taxon>
        <taxon>Thermomicrobiota</taxon>
        <taxon>Thermomicrobia</taxon>
        <taxon>Thermomicrobiales</taxon>
        <taxon>Thermomicrobiaceae</taxon>
        <taxon>Thermomicrobium</taxon>
    </lineage>
</organism>
<proteinExistence type="inferred from homology"/>
<dbReference type="Gene3D" id="3.40.1390.30">
    <property type="entry name" value="NIF3 (NGG1p interacting factor 3)-like"/>
    <property type="match status" value="2"/>
</dbReference>
<dbReference type="AlphaFoldDB" id="A0A7C1JV66"/>
<reference evidence="2" key="1">
    <citation type="journal article" date="2020" name="mSystems">
        <title>Genome- and Community-Level Interaction Insights into Carbon Utilization and Element Cycling Functions of Hydrothermarchaeota in Hydrothermal Sediment.</title>
        <authorList>
            <person name="Zhou Z."/>
            <person name="Liu Y."/>
            <person name="Xu W."/>
            <person name="Pan J."/>
            <person name="Luo Z.H."/>
            <person name="Li M."/>
        </authorList>
    </citation>
    <scope>NUCLEOTIDE SEQUENCE [LARGE SCALE GENOMIC DNA]</scope>
    <source>
        <strain evidence="2">SpSt-222</strain>
    </source>
</reference>
<comment type="caution">
    <text evidence="2">The sequence shown here is derived from an EMBL/GenBank/DDBJ whole genome shotgun (WGS) entry which is preliminary data.</text>
</comment>
<comment type="similarity">
    <text evidence="1">Belongs to the GTP cyclohydrolase I type 2/NIF3 family.</text>
</comment>
<dbReference type="EMBL" id="DSJL01000011">
    <property type="protein sequence ID" value="HEF65745.1"/>
    <property type="molecule type" value="Genomic_DNA"/>
</dbReference>
<dbReference type="InterPro" id="IPR002678">
    <property type="entry name" value="DUF34/NIF3"/>
</dbReference>